<evidence type="ECO:0008006" key="4">
    <source>
        <dbReference type="Google" id="ProtNLM"/>
    </source>
</evidence>
<keyword evidence="1" id="KW-0732">Signal</keyword>
<gene>
    <name evidence="2" type="ORF">F3W81_12180</name>
</gene>
<evidence type="ECO:0000313" key="3">
    <source>
        <dbReference type="Proteomes" id="UP000594118"/>
    </source>
</evidence>
<dbReference type="EMBL" id="CP045201">
    <property type="protein sequence ID" value="QOL81517.1"/>
    <property type="molecule type" value="Genomic_DNA"/>
</dbReference>
<dbReference type="Proteomes" id="UP000594118">
    <property type="component" value="Chromosome"/>
</dbReference>
<dbReference type="RefSeq" id="WP_193079434.1">
    <property type="nucleotide sequence ID" value="NZ_CP045201.1"/>
</dbReference>
<dbReference type="KEGG" id="pshq:F3W81_12180"/>
<keyword evidence="3" id="KW-1185">Reference proteome</keyword>
<protein>
    <recommendedName>
        <fullName evidence="4">Outer membrane protein beta-barrel domain-containing protein</fullName>
    </recommendedName>
</protein>
<dbReference type="AlphaFoldDB" id="A0A7L9WP68"/>
<accession>A0A7L9WP68</accession>
<proteinExistence type="predicted"/>
<feature type="chain" id="PRO_5032527003" description="Outer membrane protein beta-barrel domain-containing protein" evidence="1">
    <location>
        <begin position="34"/>
        <end position="234"/>
    </location>
</feature>
<name>A0A7L9WP68_9RHOB</name>
<evidence type="ECO:0000256" key="1">
    <source>
        <dbReference type="SAM" id="SignalP"/>
    </source>
</evidence>
<reference evidence="2 3" key="1">
    <citation type="submission" date="2019-10" db="EMBL/GenBank/DDBJ databases">
        <title>Pseudopuniceibacterium sp. HQ09 islated from Antarctica.</title>
        <authorList>
            <person name="Liao L."/>
            <person name="Su S."/>
            <person name="Chen B."/>
            <person name="Yu Y."/>
        </authorList>
    </citation>
    <scope>NUCLEOTIDE SEQUENCE [LARGE SCALE GENOMIC DNA]</scope>
    <source>
        <strain evidence="2 3">HQ09</strain>
    </source>
</reference>
<feature type="signal peptide" evidence="1">
    <location>
        <begin position="1"/>
        <end position="33"/>
    </location>
</feature>
<organism evidence="2 3">
    <name type="scientific">Pseudooceanicola spongiae</name>
    <dbReference type="NCBI Taxonomy" id="2613965"/>
    <lineage>
        <taxon>Bacteria</taxon>
        <taxon>Pseudomonadati</taxon>
        <taxon>Pseudomonadota</taxon>
        <taxon>Alphaproteobacteria</taxon>
        <taxon>Rhodobacterales</taxon>
        <taxon>Paracoccaceae</taxon>
        <taxon>Pseudooceanicola</taxon>
    </lineage>
</organism>
<sequence>MVLPVRFKVRRASRLWRAGAMRFTAFLTLVALAAGPAQAGAWPRGKGKHFASAALRFHSGTGADWTKSLTYYHEYGLSDQINIGVDFGGAISGFDKLIFFASVPLPAMFGVNISSELGVGVVAGEAVVRPGFSLGRGLSKPSGWVTLEGAAEYFSQSDAVDWKLDSTFGLTLSDRAKTYVQLQTGHQHGDLPFARIAGSFAWQLKPRLTLDLGASTSLMNSERYRLKFGVWREF</sequence>
<evidence type="ECO:0000313" key="2">
    <source>
        <dbReference type="EMBL" id="QOL81517.1"/>
    </source>
</evidence>